<dbReference type="Pfam" id="PF08239">
    <property type="entry name" value="SH3_3"/>
    <property type="match status" value="1"/>
</dbReference>
<evidence type="ECO:0000256" key="2">
    <source>
        <dbReference type="ARBA" id="ARBA00023316"/>
    </source>
</evidence>
<dbReference type="SUPFAM" id="SSF53187">
    <property type="entry name" value="Zn-dependent exopeptidases"/>
    <property type="match status" value="1"/>
</dbReference>
<dbReference type="GO" id="GO:0008745">
    <property type="term" value="F:N-acetylmuramoyl-L-alanine amidase activity"/>
    <property type="evidence" value="ECO:0007669"/>
    <property type="project" value="UniProtKB-EC"/>
</dbReference>
<dbReference type="SMART" id="SM00646">
    <property type="entry name" value="Ami_3"/>
    <property type="match status" value="1"/>
</dbReference>
<dbReference type="SMART" id="SM00287">
    <property type="entry name" value="SH3b"/>
    <property type="match status" value="1"/>
</dbReference>
<dbReference type="InterPro" id="IPR050695">
    <property type="entry name" value="N-acetylmuramoyl_amidase_3"/>
</dbReference>
<accession>A0ABW5QC49</accession>
<evidence type="ECO:0000313" key="5">
    <source>
        <dbReference type="EMBL" id="MFD2639060.1"/>
    </source>
</evidence>
<dbReference type="InterPro" id="IPR003646">
    <property type="entry name" value="SH3-like_bac-type"/>
</dbReference>
<evidence type="ECO:0000256" key="1">
    <source>
        <dbReference type="ARBA" id="ARBA00022801"/>
    </source>
</evidence>
<feature type="signal peptide" evidence="3">
    <location>
        <begin position="1"/>
        <end position="22"/>
    </location>
</feature>
<dbReference type="Pfam" id="PF01520">
    <property type="entry name" value="Amidase_3"/>
    <property type="match status" value="1"/>
</dbReference>
<organism evidence="5 6">
    <name type="scientific">Piscibacillus salipiscarius</name>
    <dbReference type="NCBI Taxonomy" id="299480"/>
    <lineage>
        <taxon>Bacteria</taxon>
        <taxon>Bacillati</taxon>
        <taxon>Bacillota</taxon>
        <taxon>Bacilli</taxon>
        <taxon>Bacillales</taxon>
        <taxon>Bacillaceae</taxon>
        <taxon>Piscibacillus</taxon>
    </lineage>
</organism>
<gene>
    <name evidence="5" type="ORF">ACFSW4_09315</name>
</gene>
<name>A0ABW5QC49_9BACI</name>
<keyword evidence="2" id="KW-0961">Cell wall biogenesis/degradation</keyword>
<dbReference type="PROSITE" id="PS51781">
    <property type="entry name" value="SH3B"/>
    <property type="match status" value="1"/>
</dbReference>
<dbReference type="PANTHER" id="PTHR30404:SF0">
    <property type="entry name" value="N-ACETYLMURAMOYL-L-ALANINE AMIDASE AMIC"/>
    <property type="match status" value="1"/>
</dbReference>
<evidence type="ECO:0000256" key="3">
    <source>
        <dbReference type="SAM" id="SignalP"/>
    </source>
</evidence>
<comment type="caution">
    <text evidence="5">The sequence shown here is derived from an EMBL/GenBank/DDBJ whole genome shotgun (WGS) entry which is preliminary data.</text>
</comment>
<feature type="domain" description="SH3b" evidence="4">
    <location>
        <begin position="24"/>
        <end position="86"/>
    </location>
</feature>
<dbReference type="PANTHER" id="PTHR30404">
    <property type="entry name" value="N-ACETYLMURAMOYL-L-ALANINE AMIDASE"/>
    <property type="match status" value="1"/>
</dbReference>
<protein>
    <submittedName>
        <fullName evidence="5">N-acetylmuramoyl-L-alanine amidase</fullName>
        <ecNumber evidence="5">3.5.1.28</ecNumber>
    </submittedName>
</protein>
<feature type="chain" id="PRO_5047030886" evidence="3">
    <location>
        <begin position="23"/>
        <end position="284"/>
    </location>
</feature>
<sequence>MKKVIYLAVLLAIIFIPLTIQAEEQIYQVTTDNLNVREGPSYQADVLAQLDEGDQVRVFEEFYGWVKTYLDGQEVWVAKHYLVKLDSHASETEVNHHQSSNPINSTSATLDGYNIVLDFGHGGKDVGAIGAGGVFEKDLLLQTGLKVAEELREAGATVILTRQDDTFLSLGRRAELSNLYLTHAFISLHYDSYRNSSASGTTVFYFNDSNLASSLHHSLDDYTSLKNRGIKPAFYKVLTHTEAPSALIELGFISNPTDLSIIQTNQYQQNIADAVKNGLIDYFN</sequence>
<dbReference type="EC" id="3.5.1.28" evidence="5"/>
<keyword evidence="6" id="KW-1185">Reference proteome</keyword>
<proteinExistence type="predicted"/>
<dbReference type="CDD" id="cd02696">
    <property type="entry name" value="MurNAc-LAA"/>
    <property type="match status" value="1"/>
</dbReference>
<evidence type="ECO:0000313" key="6">
    <source>
        <dbReference type="Proteomes" id="UP001597452"/>
    </source>
</evidence>
<evidence type="ECO:0000259" key="4">
    <source>
        <dbReference type="PROSITE" id="PS51781"/>
    </source>
</evidence>
<dbReference type="RefSeq" id="WP_377328854.1">
    <property type="nucleotide sequence ID" value="NZ_JBHUMZ010000021.1"/>
</dbReference>
<dbReference type="Gene3D" id="3.40.630.40">
    <property type="entry name" value="Zn-dependent exopeptidases"/>
    <property type="match status" value="1"/>
</dbReference>
<dbReference type="Gene3D" id="2.30.30.40">
    <property type="entry name" value="SH3 Domains"/>
    <property type="match status" value="1"/>
</dbReference>
<keyword evidence="3" id="KW-0732">Signal</keyword>
<keyword evidence="1 5" id="KW-0378">Hydrolase</keyword>
<dbReference type="EMBL" id="JBHUMZ010000021">
    <property type="protein sequence ID" value="MFD2639060.1"/>
    <property type="molecule type" value="Genomic_DNA"/>
</dbReference>
<dbReference type="InterPro" id="IPR002508">
    <property type="entry name" value="MurNAc-LAA_cat"/>
</dbReference>
<reference evidence="6" key="1">
    <citation type="journal article" date="2019" name="Int. J. Syst. Evol. Microbiol.">
        <title>The Global Catalogue of Microorganisms (GCM) 10K type strain sequencing project: providing services to taxonomists for standard genome sequencing and annotation.</title>
        <authorList>
            <consortium name="The Broad Institute Genomics Platform"/>
            <consortium name="The Broad Institute Genome Sequencing Center for Infectious Disease"/>
            <person name="Wu L."/>
            <person name="Ma J."/>
        </authorList>
    </citation>
    <scope>NUCLEOTIDE SEQUENCE [LARGE SCALE GENOMIC DNA]</scope>
    <source>
        <strain evidence="6">TISTR 1571</strain>
    </source>
</reference>
<dbReference type="Proteomes" id="UP001597452">
    <property type="component" value="Unassembled WGS sequence"/>
</dbReference>